<keyword evidence="2" id="KW-1185">Reference proteome</keyword>
<accession>A0A7H0VHA2</accession>
<proteinExistence type="predicted"/>
<evidence type="ECO:0000313" key="1">
    <source>
        <dbReference type="EMBL" id="QNR25100.1"/>
    </source>
</evidence>
<gene>
    <name evidence="1" type="ORF">H4K34_04485</name>
</gene>
<protein>
    <submittedName>
        <fullName evidence="1">Uncharacterized protein</fullName>
    </submittedName>
</protein>
<organism evidence="1 2">
    <name type="scientific">Croceimicrobium hydrocarbonivorans</name>
    <dbReference type="NCBI Taxonomy" id="2761580"/>
    <lineage>
        <taxon>Bacteria</taxon>
        <taxon>Pseudomonadati</taxon>
        <taxon>Bacteroidota</taxon>
        <taxon>Flavobacteriia</taxon>
        <taxon>Flavobacteriales</taxon>
        <taxon>Owenweeksiaceae</taxon>
        <taxon>Croceimicrobium</taxon>
    </lineage>
</organism>
<evidence type="ECO:0000313" key="2">
    <source>
        <dbReference type="Proteomes" id="UP000516305"/>
    </source>
</evidence>
<dbReference type="KEGG" id="chyd:H4K34_04485"/>
<dbReference type="EMBL" id="CP060139">
    <property type="protein sequence ID" value="QNR25100.1"/>
    <property type="molecule type" value="Genomic_DNA"/>
</dbReference>
<reference evidence="1 2" key="1">
    <citation type="submission" date="2020-08" db="EMBL/GenBank/DDBJ databases">
        <title>Croceimicrobium hydrocarbonivorans gen. nov., sp. nov., a novel marine bacterium isolated from a bacterial consortium that degrades polyethylene terephthalate.</title>
        <authorList>
            <person name="Liu R."/>
        </authorList>
    </citation>
    <scope>NUCLEOTIDE SEQUENCE [LARGE SCALE GENOMIC DNA]</scope>
    <source>
        <strain evidence="1 2">A20-9</strain>
    </source>
</reference>
<dbReference type="Proteomes" id="UP000516305">
    <property type="component" value="Chromosome"/>
</dbReference>
<dbReference type="RefSeq" id="WP_210759625.1">
    <property type="nucleotide sequence ID" value="NZ_CP060139.1"/>
</dbReference>
<dbReference type="AlphaFoldDB" id="A0A7H0VHA2"/>
<name>A0A7H0VHA2_9FLAO</name>
<sequence length="222" mass="25799">MKYISIILTLTFFLTGEPGFGQELHFGYHLVNEDSTLSRNNIKSLTVKNCIGSSCMEVNYEFNSLGLITKLAPAIINPYSTWEYYPDGRIKAKYSKNHCCDSDTIFSSTHYEYGFNDNLKYVIYRSYKNGMVIKEDTLDKEKEVDLKNYPTIRNEIGQVIEQTLTDLYYPCGIVFKGTHRIRYHYLDNGLIDYGKIYNDQGELIVDLKYEYEKEIKTLPNKG</sequence>